<evidence type="ECO:0000256" key="1">
    <source>
        <dbReference type="SAM" id="MobiDB-lite"/>
    </source>
</evidence>
<reference evidence="2 3" key="1">
    <citation type="journal article" date="2013" name="PLoS ONE">
        <title>Genomic and secretomic analyses reveal unique features of the lignocellulolytic enzyme system of Penicillium decumbens.</title>
        <authorList>
            <person name="Liu G."/>
            <person name="Zhang L."/>
            <person name="Wei X."/>
            <person name="Zou G."/>
            <person name="Qin Y."/>
            <person name="Ma L."/>
            <person name="Li J."/>
            <person name="Zheng H."/>
            <person name="Wang S."/>
            <person name="Wang C."/>
            <person name="Xun L."/>
            <person name="Zhao G.-P."/>
            <person name="Zhou Z."/>
            <person name="Qu Y."/>
        </authorList>
    </citation>
    <scope>NUCLEOTIDE SEQUENCE [LARGE SCALE GENOMIC DNA]</scope>
    <source>
        <strain evidence="3">114-2 / CGMCC 5302</strain>
    </source>
</reference>
<evidence type="ECO:0000313" key="2">
    <source>
        <dbReference type="EMBL" id="EPS27263.1"/>
    </source>
</evidence>
<evidence type="ECO:0000313" key="3">
    <source>
        <dbReference type="Proteomes" id="UP000019376"/>
    </source>
</evidence>
<dbReference type="AlphaFoldDB" id="S8AMY9"/>
<proteinExistence type="predicted"/>
<name>S8AMY9_PENO1</name>
<organism evidence="2 3">
    <name type="scientific">Penicillium oxalicum (strain 114-2 / CGMCC 5302)</name>
    <name type="common">Penicillium decumbens</name>
    <dbReference type="NCBI Taxonomy" id="933388"/>
    <lineage>
        <taxon>Eukaryota</taxon>
        <taxon>Fungi</taxon>
        <taxon>Dikarya</taxon>
        <taxon>Ascomycota</taxon>
        <taxon>Pezizomycotina</taxon>
        <taxon>Eurotiomycetes</taxon>
        <taxon>Eurotiomycetidae</taxon>
        <taxon>Eurotiales</taxon>
        <taxon>Aspergillaceae</taxon>
        <taxon>Penicillium</taxon>
    </lineage>
</organism>
<sequence>MSCGSYRRQPSTQGSEIVVKHRSSYSSVSKKLNPGLVPKPLHEKQAFPEDTYRVRFESRNICRHDQEESTNTLQRINTHTPSQVKVIRLWVALFFAGKAHERLPGLPRADGASRPTS</sequence>
<protein>
    <submittedName>
        <fullName evidence="2">Uncharacterized protein</fullName>
    </submittedName>
</protein>
<keyword evidence="3" id="KW-1185">Reference proteome</keyword>
<accession>S8AMY9</accession>
<dbReference type="HOGENOM" id="CLU_2085591_0_0_1"/>
<feature type="region of interest" description="Disordered" evidence="1">
    <location>
        <begin position="1"/>
        <end position="41"/>
    </location>
</feature>
<dbReference type="EMBL" id="KB644410">
    <property type="protein sequence ID" value="EPS27263.1"/>
    <property type="molecule type" value="Genomic_DNA"/>
</dbReference>
<gene>
    <name evidence="2" type="ORF">PDE_02206</name>
</gene>
<dbReference type="Proteomes" id="UP000019376">
    <property type="component" value="Unassembled WGS sequence"/>
</dbReference>